<evidence type="ECO:0000313" key="4">
    <source>
        <dbReference type="Proteomes" id="UP000002051"/>
    </source>
</evidence>
<dbReference type="EMBL" id="CM001217">
    <property type="protein sequence ID" value="AES61145.1"/>
    <property type="molecule type" value="Genomic_DNA"/>
</dbReference>
<protein>
    <submittedName>
        <fullName evidence="2 3">Uncharacterized protein</fullName>
    </submittedName>
</protein>
<keyword evidence="4" id="KW-1185">Reference proteome</keyword>
<dbReference type="EnsemblPlants" id="AES61145">
    <property type="protein sequence ID" value="AES61145"/>
    <property type="gene ID" value="MTR_1g079420"/>
</dbReference>
<proteinExistence type="predicted"/>
<name>G7I5M7_MEDTR</name>
<reference evidence="2 4" key="2">
    <citation type="journal article" date="2014" name="BMC Genomics">
        <title>An improved genome release (version Mt4.0) for the model legume Medicago truncatula.</title>
        <authorList>
            <person name="Tang H."/>
            <person name="Krishnakumar V."/>
            <person name="Bidwell S."/>
            <person name="Rosen B."/>
            <person name="Chan A."/>
            <person name="Zhou S."/>
            <person name="Gentzbittel L."/>
            <person name="Childs K.L."/>
            <person name="Yandell M."/>
            <person name="Gundlach H."/>
            <person name="Mayer K.F."/>
            <person name="Schwartz D.C."/>
            <person name="Town C.D."/>
        </authorList>
    </citation>
    <scope>GENOME REANNOTATION</scope>
    <source>
        <strain evidence="3 4">cv. Jemalong A17</strain>
    </source>
</reference>
<accession>G7I5M7</accession>
<evidence type="ECO:0000256" key="1">
    <source>
        <dbReference type="SAM" id="MobiDB-lite"/>
    </source>
</evidence>
<feature type="region of interest" description="Disordered" evidence="1">
    <location>
        <begin position="68"/>
        <end position="91"/>
    </location>
</feature>
<sequence length="102" mass="11274">MPSSAPSHRANCTTDPKLRPNWLEVWFPVQSVELAGPIVKIGPDQLGTGPVTGSTHAQNCVAIEPDRKQENRVKTGKTRNSTNRPVQKVEPYVSFLKKEPEV</sequence>
<reference evidence="2 4" key="1">
    <citation type="journal article" date="2011" name="Nature">
        <title>The Medicago genome provides insight into the evolution of rhizobial symbioses.</title>
        <authorList>
            <person name="Young N.D."/>
            <person name="Debelle F."/>
            <person name="Oldroyd G.E."/>
            <person name="Geurts R."/>
            <person name="Cannon S.B."/>
            <person name="Udvardi M.K."/>
            <person name="Benedito V.A."/>
            <person name="Mayer K.F."/>
            <person name="Gouzy J."/>
            <person name="Schoof H."/>
            <person name="Van de Peer Y."/>
            <person name="Proost S."/>
            <person name="Cook D.R."/>
            <person name="Meyers B.C."/>
            <person name="Spannagl M."/>
            <person name="Cheung F."/>
            <person name="De Mita S."/>
            <person name="Krishnakumar V."/>
            <person name="Gundlach H."/>
            <person name="Zhou S."/>
            <person name="Mudge J."/>
            <person name="Bharti A.K."/>
            <person name="Murray J.D."/>
            <person name="Naoumkina M.A."/>
            <person name="Rosen B."/>
            <person name="Silverstein K.A."/>
            <person name="Tang H."/>
            <person name="Rombauts S."/>
            <person name="Zhao P.X."/>
            <person name="Zhou P."/>
            <person name="Barbe V."/>
            <person name="Bardou P."/>
            <person name="Bechner M."/>
            <person name="Bellec A."/>
            <person name="Berger A."/>
            <person name="Berges H."/>
            <person name="Bidwell S."/>
            <person name="Bisseling T."/>
            <person name="Choisne N."/>
            <person name="Couloux A."/>
            <person name="Denny R."/>
            <person name="Deshpande S."/>
            <person name="Dai X."/>
            <person name="Doyle J.J."/>
            <person name="Dudez A.M."/>
            <person name="Farmer A.D."/>
            <person name="Fouteau S."/>
            <person name="Franken C."/>
            <person name="Gibelin C."/>
            <person name="Gish J."/>
            <person name="Goldstein S."/>
            <person name="Gonzalez A.J."/>
            <person name="Green P.J."/>
            <person name="Hallab A."/>
            <person name="Hartog M."/>
            <person name="Hua A."/>
            <person name="Humphray S.J."/>
            <person name="Jeong D.H."/>
            <person name="Jing Y."/>
            <person name="Jocker A."/>
            <person name="Kenton S.M."/>
            <person name="Kim D.J."/>
            <person name="Klee K."/>
            <person name="Lai H."/>
            <person name="Lang C."/>
            <person name="Lin S."/>
            <person name="Macmil S.L."/>
            <person name="Magdelenat G."/>
            <person name="Matthews L."/>
            <person name="McCorrison J."/>
            <person name="Monaghan E.L."/>
            <person name="Mun J.H."/>
            <person name="Najar F.Z."/>
            <person name="Nicholson C."/>
            <person name="Noirot C."/>
            <person name="O'Bleness M."/>
            <person name="Paule C.R."/>
            <person name="Poulain J."/>
            <person name="Prion F."/>
            <person name="Qin B."/>
            <person name="Qu C."/>
            <person name="Retzel E.F."/>
            <person name="Riddle C."/>
            <person name="Sallet E."/>
            <person name="Samain S."/>
            <person name="Samson N."/>
            <person name="Sanders I."/>
            <person name="Saurat O."/>
            <person name="Scarpelli C."/>
            <person name="Schiex T."/>
            <person name="Segurens B."/>
            <person name="Severin A.J."/>
            <person name="Sherrier D.J."/>
            <person name="Shi R."/>
            <person name="Sims S."/>
            <person name="Singer S.R."/>
            <person name="Sinharoy S."/>
            <person name="Sterck L."/>
            <person name="Viollet A."/>
            <person name="Wang B.B."/>
            <person name="Wang K."/>
            <person name="Wang M."/>
            <person name="Wang X."/>
            <person name="Warfsmann J."/>
            <person name="Weissenbach J."/>
            <person name="White D.D."/>
            <person name="White J.D."/>
            <person name="Wiley G.B."/>
            <person name="Wincker P."/>
            <person name="Xing Y."/>
            <person name="Yang L."/>
            <person name="Yao Z."/>
            <person name="Ying F."/>
            <person name="Zhai J."/>
            <person name="Zhou L."/>
            <person name="Zuber A."/>
            <person name="Denarie J."/>
            <person name="Dixon R.A."/>
            <person name="May G.D."/>
            <person name="Schwartz D.C."/>
            <person name="Rogers J."/>
            <person name="Quetier F."/>
            <person name="Town C.D."/>
            <person name="Roe B.A."/>
        </authorList>
    </citation>
    <scope>NUCLEOTIDE SEQUENCE [LARGE SCALE GENOMIC DNA]</scope>
    <source>
        <strain evidence="2">A17</strain>
        <strain evidence="3 4">cv. Jemalong A17</strain>
    </source>
</reference>
<dbReference type="AlphaFoldDB" id="G7I5M7"/>
<dbReference type="HOGENOM" id="CLU_2281573_0_0_1"/>
<dbReference type="Proteomes" id="UP000002051">
    <property type="component" value="Unassembled WGS sequence"/>
</dbReference>
<organism evidence="2 4">
    <name type="scientific">Medicago truncatula</name>
    <name type="common">Barrel medic</name>
    <name type="synonym">Medicago tribuloides</name>
    <dbReference type="NCBI Taxonomy" id="3880"/>
    <lineage>
        <taxon>Eukaryota</taxon>
        <taxon>Viridiplantae</taxon>
        <taxon>Streptophyta</taxon>
        <taxon>Embryophyta</taxon>
        <taxon>Tracheophyta</taxon>
        <taxon>Spermatophyta</taxon>
        <taxon>Magnoliopsida</taxon>
        <taxon>eudicotyledons</taxon>
        <taxon>Gunneridae</taxon>
        <taxon>Pentapetalae</taxon>
        <taxon>rosids</taxon>
        <taxon>fabids</taxon>
        <taxon>Fabales</taxon>
        <taxon>Fabaceae</taxon>
        <taxon>Papilionoideae</taxon>
        <taxon>50 kb inversion clade</taxon>
        <taxon>NPAAA clade</taxon>
        <taxon>Hologalegina</taxon>
        <taxon>IRL clade</taxon>
        <taxon>Trifolieae</taxon>
        <taxon>Medicago</taxon>
    </lineage>
</organism>
<gene>
    <name evidence="2" type="ordered locus">MTR_1g079420</name>
</gene>
<dbReference type="PaxDb" id="3880-AES61145"/>
<evidence type="ECO:0000313" key="2">
    <source>
        <dbReference type="EMBL" id="AES61145.1"/>
    </source>
</evidence>
<reference evidence="3" key="3">
    <citation type="submission" date="2015-04" db="UniProtKB">
        <authorList>
            <consortium name="EnsemblPlants"/>
        </authorList>
    </citation>
    <scope>IDENTIFICATION</scope>
    <source>
        <strain evidence="3">cv. Jemalong A17</strain>
    </source>
</reference>
<evidence type="ECO:0000313" key="3">
    <source>
        <dbReference type="EnsemblPlants" id="AES61145"/>
    </source>
</evidence>